<evidence type="ECO:0000313" key="3">
    <source>
        <dbReference type="Proteomes" id="UP000887159"/>
    </source>
</evidence>
<dbReference type="AlphaFoldDB" id="A0A8X6SJE8"/>
<organism evidence="2 3">
    <name type="scientific">Trichonephila clavipes</name>
    <name type="common">Golden silk orbweaver</name>
    <name type="synonym">Nephila clavipes</name>
    <dbReference type="NCBI Taxonomy" id="2585209"/>
    <lineage>
        <taxon>Eukaryota</taxon>
        <taxon>Metazoa</taxon>
        <taxon>Ecdysozoa</taxon>
        <taxon>Arthropoda</taxon>
        <taxon>Chelicerata</taxon>
        <taxon>Arachnida</taxon>
        <taxon>Araneae</taxon>
        <taxon>Araneomorphae</taxon>
        <taxon>Entelegynae</taxon>
        <taxon>Araneoidea</taxon>
        <taxon>Nephilidae</taxon>
        <taxon>Trichonephila</taxon>
    </lineage>
</organism>
<accession>A0A8X6SJE8</accession>
<evidence type="ECO:0000256" key="1">
    <source>
        <dbReference type="SAM" id="MobiDB-lite"/>
    </source>
</evidence>
<dbReference type="EMBL" id="BMAU01021280">
    <property type="protein sequence ID" value="GFY08088.1"/>
    <property type="molecule type" value="Genomic_DNA"/>
</dbReference>
<protein>
    <submittedName>
        <fullName evidence="2">Uncharacterized protein</fullName>
    </submittedName>
</protein>
<dbReference type="Proteomes" id="UP000887159">
    <property type="component" value="Unassembled WGS sequence"/>
</dbReference>
<sequence length="102" mass="11636">MRGRTRDSIPDSHGGQPGKRYGPEAYLLLWRDEKKTWPVIVESRGQGAYWRTEWRSVVFSDESRSCQGVSNGCVLVRSWPGERLQPNCLRPRHTALTPGIIV</sequence>
<proteinExistence type="predicted"/>
<feature type="compositionally biased region" description="Basic and acidic residues" evidence="1">
    <location>
        <begin position="1"/>
        <end position="10"/>
    </location>
</feature>
<gene>
    <name evidence="2" type="primary">AVEN_18124_1</name>
    <name evidence="2" type="ORF">TNCV_1355041</name>
</gene>
<feature type="region of interest" description="Disordered" evidence="1">
    <location>
        <begin position="1"/>
        <end position="22"/>
    </location>
</feature>
<comment type="caution">
    <text evidence="2">The sequence shown here is derived from an EMBL/GenBank/DDBJ whole genome shotgun (WGS) entry which is preliminary data.</text>
</comment>
<reference evidence="2" key="1">
    <citation type="submission" date="2020-08" db="EMBL/GenBank/DDBJ databases">
        <title>Multicomponent nature underlies the extraordinary mechanical properties of spider dragline silk.</title>
        <authorList>
            <person name="Kono N."/>
            <person name="Nakamura H."/>
            <person name="Mori M."/>
            <person name="Yoshida Y."/>
            <person name="Ohtoshi R."/>
            <person name="Malay A.D."/>
            <person name="Moran D.A.P."/>
            <person name="Tomita M."/>
            <person name="Numata K."/>
            <person name="Arakawa K."/>
        </authorList>
    </citation>
    <scope>NUCLEOTIDE SEQUENCE</scope>
</reference>
<keyword evidence="3" id="KW-1185">Reference proteome</keyword>
<evidence type="ECO:0000313" key="2">
    <source>
        <dbReference type="EMBL" id="GFY08088.1"/>
    </source>
</evidence>
<name>A0A8X6SJE8_TRICX</name>